<accession>A0A9W6GLC4</accession>
<evidence type="ECO:0000313" key="1">
    <source>
        <dbReference type="EMBL" id="GLI55692.1"/>
    </source>
</evidence>
<organism evidence="1 2">
    <name type="scientific">Propionigenium maris DSM 9537</name>
    <dbReference type="NCBI Taxonomy" id="1123000"/>
    <lineage>
        <taxon>Bacteria</taxon>
        <taxon>Fusobacteriati</taxon>
        <taxon>Fusobacteriota</taxon>
        <taxon>Fusobacteriia</taxon>
        <taxon>Fusobacteriales</taxon>
        <taxon>Fusobacteriaceae</taxon>
        <taxon>Propionigenium</taxon>
    </lineage>
</organism>
<dbReference type="InterPro" id="IPR010035">
    <property type="entry name" value="Thi_S"/>
</dbReference>
<proteinExistence type="predicted"/>
<dbReference type="Pfam" id="PF02597">
    <property type="entry name" value="ThiS"/>
    <property type="match status" value="1"/>
</dbReference>
<comment type="caution">
    <text evidence="1">The sequence shown here is derived from an EMBL/GenBank/DDBJ whole genome shotgun (WGS) entry which is preliminary data.</text>
</comment>
<sequence>MEVRVNGRIREFSEELSVEKLIHLEESPTEGLVVMVNDEIIAREVWDTRVISSEDEVELLCFVSGG</sequence>
<dbReference type="Proteomes" id="UP001144471">
    <property type="component" value="Unassembled WGS sequence"/>
</dbReference>
<dbReference type="SUPFAM" id="SSF54285">
    <property type="entry name" value="MoaD/ThiS"/>
    <property type="match status" value="1"/>
</dbReference>
<protein>
    <recommendedName>
        <fullName evidence="3">Sulfur carrier protein</fullName>
    </recommendedName>
</protein>
<dbReference type="Gene3D" id="3.10.20.30">
    <property type="match status" value="1"/>
</dbReference>
<dbReference type="NCBIfam" id="TIGR01683">
    <property type="entry name" value="thiS"/>
    <property type="match status" value="1"/>
</dbReference>
<evidence type="ECO:0008006" key="3">
    <source>
        <dbReference type="Google" id="ProtNLM"/>
    </source>
</evidence>
<dbReference type="PANTHER" id="PTHR34472:SF1">
    <property type="entry name" value="SULFUR CARRIER PROTEIN THIS"/>
    <property type="match status" value="1"/>
</dbReference>
<name>A0A9W6GLC4_9FUSO</name>
<reference evidence="1" key="1">
    <citation type="submission" date="2022-12" db="EMBL/GenBank/DDBJ databases">
        <title>Reference genome sequencing for broad-spectrum identification of bacterial and archaeal isolates by mass spectrometry.</title>
        <authorList>
            <person name="Sekiguchi Y."/>
            <person name="Tourlousse D.M."/>
        </authorList>
    </citation>
    <scope>NUCLEOTIDE SEQUENCE</scope>
    <source>
        <strain evidence="1">10succ1</strain>
    </source>
</reference>
<dbReference type="RefSeq" id="WP_281834365.1">
    <property type="nucleotide sequence ID" value="NZ_BSDY01000005.1"/>
</dbReference>
<gene>
    <name evidence="1" type="ORF">PM10SUCC1_12060</name>
</gene>
<dbReference type="PANTHER" id="PTHR34472">
    <property type="entry name" value="SULFUR CARRIER PROTEIN THIS"/>
    <property type="match status" value="1"/>
</dbReference>
<dbReference type="AlphaFoldDB" id="A0A9W6GLC4"/>
<dbReference type="CDD" id="cd00565">
    <property type="entry name" value="Ubl_ThiS"/>
    <property type="match status" value="1"/>
</dbReference>
<dbReference type="InterPro" id="IPR012675">
    <property type="entry name" value="Beta-grasp_dom_sf"/>
</dbReference>
<dbReference type="InterPro" id="IPR016155">
    <property type="entry name" value="Mopterin_synth/thiamin_S_b"/>
</dbReference>
<evidence type="ECO:0000313" key="2">
    <source>
        <dbReference type="Proteomes" id="UP001144471"/>
    </source>
</evidence>
<dbReference type="EMBL" id="BSDY01000005">
    <property type="protein sequence ID" value="GLI55692.1"/>
    <property type="molecule type" value="Genomic_DNA"/>
</dbReference>
<dbReference type="InterPro" id="IPR003749">
    <property type="entry name" value="ThiS/MoaD-like"/>
</dbReference>
<keyword evidence="2" id="KW-1185">Reference proteome</keyword>